<accession>A0A0L1JJ85</accession>
<keyword evidence="4 5" id="KW-0472">Membrane</keyword>
<proteinExistence type="predicted"/>
<dbReference type="OrthoDB" id="7366154at2"/>
<feature type="domain" description="Bacterial virulence protein VirB8" evidence="6">
    <location>
        <begin position="5"/>
        <end position="212"/>
    </location>
</feature>
<evidence type="ECO:0000256" key="5">
    <source>
        <dbReference type="SAM" id="Phobius"/>
    </source>
</evidence>
<comment type="caution">
    <text evidence="7">The sequence shown here is derived from an EMBL/GenBank/DDBJ whole genome shotgun (WGS) entry which is preliminary data.</text>
</comment>
<evidence type="ECO:0000256" key="2">
    <source>
        <dbReference type="ARBA" id="ARBA00022692"/>
    </source>
</evidence>
<evidence type="ECO:0000256" key="4">
    <source>
        <dbReference type="ARBA" id="ARBA00023136"/>
    </source>
</evidence>
<dbReference type="Proteomes" id="UP000036938">
    <property type="component" value="Unassembled WGS sequence"/>
</dbReference>
<dbReference type="CDD" id="cd16424">
    <property type="entry name" value="VirB8"/>
    <property type="match status" value="1"/>
</dbReference>
<keyword evidence="8" id="KW-1185">Reference proteome</keyword>
<evidence type="ECO:0000259" key="6">
    <source>
        <dbReference type="Pfam" id="PF04335"/>
    </source>
</evidence>
<dbReference type="Gene3D" id="3.10.450.230">
    <property type="entry name" value="VirB8 protein"/>
    <property type="match status" value="1"/>
</dbReference>
<dbReference type="AlphaFoldDB" id="A0A0L1JJ85"/>
<dbReference type="EMBL" id="AQQZ01000028">
    <property type="protein sequence ID" value="KNG91829.1"/>
    <property type="molecule type" value="Genomic_DNA"/>
</dbReference>
<organism evidence="7 8">
    <name type="scientific">Pseudaestuariivita atlantica</name>
    <dbReference type="NCBI Taxonomy" id="1317121"/>
    <lineage>
        <taxon>Bacteria</taxon>
        <taxon>Pseudomonadati</taxon>
        <taxon>Pseudomonadota</taxon>
        <taxon>Alphaproteobacteria</taxon>
        <taxon>Rhodobacterales</taxon>
        <taxon>Paracoccaceae</taxon>
        <taxon>Pseudaestuariivita</taxon>
    </lineage>
</organism>
<dbReference type="InterPro" id="IPR007430">
    <property type="entry name" value="VirB8"/>
</dbReference>
<dbReference type="SUPFAM" id="SSF54427">
    <property type="entry name" value="NTF2-like"/>
    <property type="match status" value="1"/>
</dbReference>
<evidence type="ECO:0000256" key="1">
    <source>
        <dbReference type="ARBA" id="ARBA00004167"/>
    </source>
</evidence>
<protein>
    <recommendedName>
        <fullName evidence="6">Bacterial virulence protein VirB8 domain-containing protein</fullName>
    </recommendedName>
</protein>
<evidence type="ECO:0000313" key="7">
    <source>
        <dbReference type="EMBL" id="KNG91829.1"/>
    </source>
</evidence>
<name>A0A0L1JJ85_9RHOB</name>
<keyword evidence="2 5" id="KW-0812">Transmembrane</keyword>
<sequence length="218" mass="24213">MTREAEIVEEELIYGARRREQLWQRLAFAGLSFGVLGCLSAALVSILDVDPAPVVVPYDPETGLALPNASVGAVSVTENQAIIESAVFRYVTDRETYNQLDNDVRVRSILERSDGAAEASMRNIWNSANTDAYPPSVYGANARLDVEILSINRIGSNRATVRLRKRLTSPQGIQAGLFTATLLFGFRPEERRSIDDVWTNPFGFTVTEYAIRSDRLEN</sequence>
<keyword evidence="3 5" id="KW-1133">Transmembrane helix</keyword>
<comment type="subcellular location">
    <subcellularLocation>
        <location evidence="1">Membrane</location>
        <topology evidence="1">Single-pass membrane protein</topology>
    </subcellularLocation>
</comment>
<dbReference type="RefSeq" id="WP_050532793.1">
    <property type="nucleotide sequence ID" value="NZ_AQQZ01000028.1"/>
</dbReference>
<dbReference type="GO" id="GO:0016020">
    <property type="term" value="C:membrane"/>
    <property type="evidence" value="ECO:0007669"/>
    <property type="project" value="UniProtKB-SubCell"/>
</dbReference>
<dbReference type="InterPro" id="IPR032710">
    <property type="entry name" value="NTF2-like_dom_sf"/>
</dbReference>
<evidence type="ECO:0000256" key="3">
    <source>
        <dbReference type="ARBA" id="ARBA00022989"/>
    </source>
</evidence>
<evidence type="ECO:0000313" key="8">
    <source>
        <dbReference type="Proteomes" id="UP000036938"/>
    </source>
</evidence>
<dbReference type="STRING" id="1317121.ATO11_20625"/>
<dbReference type="PATRIC" id="fig|1317121.7.peg.1900"/>
<gene>
    <name evidence="7" type="ORF">ATO11_20625</name>
</gene>
<reference evidence="7 8" key="1">
    <citation type="journal article" date="2015" name="Int. J. Syst. Evol. Microbiol.">
        <title>Aestuariivita atlantica sp. nov., isolated from deep sea sediment of the Atlantic Ocean.</title>
        <authorList>
            <person name="Li G."/>
            <person name="Lai Q."/>
            <person name="Du Y."/>
            <person name="Liu X."/>
            <person name="Sun F."/>
            <person name="Shao Z."/>
        </authorList>
    </citation>
    <scope>NUCLEOTIDE SEQUENCE [LARGE SCALE GENOMIC DNA]</scope>
    <source>
        <strain evidence="7 8">22II-S11-z3</strain>
    </source>
</reference>
<dbReference type="Pfam" id="PF04335">
    <property type="entry name" value="VirB8"/>
    <property type="match status" value="1"/>
</dbReference>
<feature type="transmembrane region" description="Helical" evidence="5">
    <location>
        <begin position="26"/>
        <end position="47"/>
    </location>
</feature>